<feature type="transmembrane region" description="Helical" evidence="1">
    <location>
        <begin position="186"/>
        <end position="209"/>
    </location>
</feature>
<feature type="transmembrane region" description="Helical" evidence="1">
    <location>
        <begin position="12"/>
        <end position="33"/>
    </location>
</feature>
<proteinExistence type="predicted"/>
<dbReference type="SUPFAM" id="SSF81321">
    <property type="entry name" value="Family A G protein-coupled receptor-like"/>
    <property type="match status" value="1"/>
</dbReference>
<sequence>MTSTSAYNVLHLLSIYIVPYSIELFCYTAILILMKTIHMEARRESCSGGKTQRSMTMTLGSYYVDNASTADSADISGKNDSREPVANRSKNRALSLIPVPIRDCHALRIPRRLFGSLPSTNVRRRSTENHSMAAGSTRSSLLIATRVNSELDMSKHRFAAALQEGEMKSAWQMTMSIARRRTRLKAFLMLTLNMIFWTPYCVLGIVSTLTVFDHSAYDFVNAFVVLNAVSNLLL</sequence>
<dbReference type="Proteomes" id="UP000036681">
    <property type="component" value="Unplaced"/>
</dbReference>
<keyword evidence="1" id="KW-0472">Membrane</keyword>
<name>A0A0M3HZU7_ASCLU</name>
<dbReference type="Gene3D" id="1.20.1070.10">
    <property type="entry name" value="Rhodopsin 7-helix transmembrane proteins"/>
    <property type="match status" value="1"/>
</dbReference>
<keyword evidence="2" id="KW-1185">Reference proteome</keyword>
<organism evidence="2 3">
    <name type="scientific">Ascaris lumbricoides</name>
    <name type="common">Giant roundworm</name>
    <dbReference type="NCBI Taxonomy" id="6252"/>
    <lineage>
        <taxon>Eukaryota</taxon>
        <taxon>Metazoa</taxon>
        <taxon>Ecdysozoa</taxon>
        <taxon>Nematoda</taxon>
        <taxon>Chromadorea</taxon>
        <taxon>Rhabditida</taxon>
        <taxon>Spirurina</taxon>
        <taxon>Ascaridomorpha</taxon>
        <taxon>Ascaridoidea</taxon>
        <taxon>Ascarididae</taxon>
        <taxon>Ascaris</taxon>
    </lineage>
</organism>
<keyword evidence="1" id="KW-1133">Transmembrane helix</keyword>
<accession>A0A0M3HZU7</accession>
<dbReference type="AlphaFoldDB" id="A0A0M3HZU7"/>
<dbReference type="WBParaSite" id="ALUE_0000929401-mRNA-1">
    <property type="protein sequence ID" value="ALUE_0000929401-mRNA-1"/>
    <property type="gene ID" value="ALUE_0000929401"/>
</dbReference>
<protein>
    <submittedName>
        <fullName evidence="3">G_PROTEIN_RECEP_F1_2 domain-containing protein</fullName>
    </submittedName>
</protein>
<evidence type="ECO:0000313" key="3">
    <source>
        <dbReference type="WBParaSite" id="ALUE_0000929401-mRNA-1"/>
    </source>
</evidence>
<evidence type="ECO:0000256" key="1">
    <source>
        <dbReference type="SAM" id="Phobius"/>
    </source>
</evidence>
<keyword evidence="1" id="KW-0812">Transmembrane</keyword>
<reference evidence="3" key="1">
    <citation type="submission" date="2017-02" db="UniProtKB">
        <authorList>
            <consortium name="WormBaseParasite"/>
        </authorList>
    </citation>
    <scope>IDENTIFICATION</scope>
</reference>
<evidence type="ECO:0000313" key="2">
    <source>
        <dbReference type="Proteomes" id="UP000036681"/>
    </source>
</evidence>